<keyword evidence="5 8" id="KW-0812">Transmembrane</keyword>
<name>A0A4R7BB36_9NEIS</name>
<evidence type="ECO:0000256" key="8">
    <source>
        <dbReference type="SAM" id="Phobius"/>
    </source>
</evidence>
<feature type="transmembrane region" description="Helical" evidence="8">
    <location>
        <begin position="234"/>
        <end position="253"/>
    </location>
</feature>
<dbReference type="InterPro" id="IPR036259">
    <property type="entry name" value="MFS_trans_sf"/>
</dbReference>
<organism evidence="10 11">
    <name type="scientific">Paludibacterium purpuratum</name>
    <dbReference type="NCBI Taxonomy" id="1144873"/>
    <lineage>
        <taxon>Bacteria</taxon>
        <taxon>Pseudomonadati</taxon>
        <taxon>Pseudomonadota</taxon>
        <taxon>Betaproteobacteria</taxon>
        <taxon>Neisseriales</taxon>
        <taxon>Chromobacteriaceae</taxon>
        <taxon>Paludibacterium</taxon>
    </lineage>
</organism>
<accession>A0A4R7BB36</accession>
<dbReference type="GO" id="GO:0030395">
    <property type="term" value="F:lactose binding"/>
    <property type="evidence" value="ECO:0007669"/>
    <property type="project" value="TreeGrafter"/>
</dbReference>
<comment type="subcellular location">
    <subcellularLocation>
        <location evidence="1">Cell inner membrane</location>
        <topology evidence="1">Multi-pass membrane protein</topology>
    </subcellularLocation>
</comment>
<dbReference type="GO" id="GO:0005886">
    <property type="term" value="C:plasma membrane"/>
    <property type="evidence" value="ECO:0007669"/>
    <property type="project" value="UniProtKB-SubCell"/>
</dbReference>
<evidence type="ECO:0000313" key="10">
    <source>
        <dbReference type="EMBL" id="TDR82108.1"/>
    </source>
</evidence>
<dbReference type="PANTHER" id="PTHR23522:SF10">
    <property type="entry name" value="3-PHENYLPROPIONIC ACID TRANSPORTER-RELATED"/>
    <property type="match status" value="1"/>
</dbReference>
<dbReference type="RefSeq" id="WP_133678541.1">
    <property type="nucleotide sequence ID" value="NZ_SNZP01000002.1"/>
</dbReference>
<feature type="transmembrane region" description="Helical" evidence="8">
    <location>
        <begin position="195"/>
        <end position="214"/>
    </location>
</feature>
<gene>
    <name evidence="10" type="ORF">DFP86_102222</name>
</gene>
<dbReference type="NCBIfam" id="NF037955">
    <property type="entry name" value="mfs"/>
    <property type="match status" value="1"/>
</dbReference>
<dbReference type="PANTHER" id="PTHR23522">
    <property type="entry name" value="BLL5896 PROTEIN"/>
    <property type="match status" value="1"/>
</dbReference>
<feature type="transmembrane region" description="Helical" evidence="8">
    <location>
        <begin position="355"/>
        <end position="375"/>
    </location>
</feature>
<feature type="domain" description="Major facilitator superfamily associated" evidence="9">
    <location>
        <begin position="8"/>
        <end position="357"/>
    </location>
</feature>
<keyword evidence="3" id="KW-1003">Cell membrane</keyword>
<sequence length="385" mass="42349">MISLLPFATYYFCYFAYNGLFNPFWGLYLESLSFSPWQISLLIALSTMARIVAPGFWGWLADRRRQRRPIVVATSLMAALGFLLICLHAKTFVWVFFCLALVHFFWAASLPLVEASTAHLTRSEPGRYSRVRVWGSIGYLILAVAGGYALDWLHLSSLPWLAFGLLCAVLWSAWRLPEVAAPARARGQTSLWGTLRQPPVAALFACCFLMAFAFGPYYTFYSIGLRQAGFDKSAIGWLWAVGVMAEIGVFWFMPRIMGAIALERLMLLSLVAAVLRFSLMALAIGNPLLAVLSQALHAPTFAIHHAASIGLIHRHFAEQHHAKGQGLYIIFSFGIGGSLGGLLSGVLWTHGGVPLVFSLSACAALIGVGVCWRCLRPSRQVLATS</sequence>
<comment type="caution">
    <text evidence="10">The sequence shown here is derived from an EMBL/GenBank/DDBJ whole genome shotgun (WGS) entry which is preliminary data.</text>
</comment>
<evidence type="ECO:0000256" key="2">
    <source>
        <dbReference type="ARBA" id="ARBA00022448"/>
    </source>
</evidence>
<dbReference type="AlphaFoldDB" id="A0A4R7BB36"/>
<keyword evidence="6 8" id="KW-1133">Transmembrane helix</keyword>
<feature type="transmembrane region" description="Helical" evidence="8">
    <location>
        <begin position="69"/>
        <end position="85"/>
    </location>
</feature>
<dbReference type="SUPFAM" id="SSF103473">
    <property type="entry name" value="MFS general substrate transporter"/>
    <property type="match status" value="1"/>
</dbReference>
<feature type="transmembrane region" description="Helical" evidence="8">
    <location>
        <begin position="133"/>
        <end position="150"/>
    </location>
</feature>
<keyword evidence="4" id="KW-0997">Cell inner membrane</keyword>
<feature type="transmembrane region" description="Helical" evidence="8">
    <location>
        <begin position="156"/>
        <end position="174"/>
    </location>
</feature>
<dbReference type="InterPro" id="IPR024989">
    <property type="entry name" value="MFS_assoc_dom"/>
</dbReference>
<feature type="transmembrane region" description="Helical" evidence="8">
    <location>
        <begin position="7"/>
        <end position="25"/>
    </location>
</feature>
<protein>
    <submittedName>
        <fullName evidence="10">PPP family 3-phenylpropionic acid transporter</fullName>
    </submittedName>
</protein>
<dbReference type="Pfam" id="PF12832">
    <property type="entry name" value="MFS_1_like"/>
    <property type="match status" value="1"/>
</dbReference>
<dbReference type="InterPro" id="IPR026032">
    <property type="entry name" value="HcaT-like"/>
</dbReference>
<dbReference type="OrthoDB" id="9150135at2"/>
<dbReference type="Gene3D" id="1.20.1250.20">
    <property type="entry name" value="MFS general substrate transporter like domains"/>
    <property type="match status" value="2"/>
</dbReference>
<dbReference type="GO" id="GO:0015528">
    <property type="term" value="F:lactose:proton symporter activity"/>
    <property type="evidence" value="ECO:0007669"/>
    <property type="project" value="TreeGrafter"/>
</dbReference>
<evidence type="ECO:0000259" key="9">
    <source>
        <dbReference type="Pfam" id="PF12832"/>
    </source>
</evidence>
<evidence type="ECO:0000256" key="6">
    <source>
        <dbReference type="ARBA" id="ARBA00022989"/>
    </source>
</evidence>
<evidence type="ECO:0000256" key="1">
    <source>
        <dbReference type="ARBA" id="ARBA00004429"/>
    </source>
</evidence>
<feature type="transmembrane region" description="Helical" evidence="8">
    <location>
        <begin position="37"/>
        <end position="57"/>
    </location>
</feature>
<keyword evidence="2" id="KW-0813">Transport</keyword>
<dbReference type="PIRSF" id="PIRSF004925">
    <property type="entry name" value="HcaT"/>
    <property type="match status" value="1"/>
</dbReference>
<feature type="transmembrane region" description="Helical" evidence="8">
    <location>
        <begin position="326"/>
        <end position="349"/>
    </location>
</feature>
<dbReference type="Proteomes" id="UP000295611">
    <property type="component" value="Unassembled WGS sequence"/>
</dbReference>
<evidence type="ECO:0000256" key="3">
    <source>
        <dbReference type="ARBA" id="ARBA00022475"/>
    </source>
</evidence>
<feature type="transmembrane region" description="Helical" evidence="8">
    <location>
        <begin position="91"/>
        <end position="113"/>
    </location>
</feature>
<feature type="transmembrane region" description="Helical" evidence="8">
    <location>
        <begin position="265"/>
        <end position="284"/>
    </location>
</feature>
<evidence type="ECO:0000256" key="5">
    <source>
        <dbReference type="ARBA" id="ARBA00022692"/>
    </source>
</evidence>
<keyword evidence="7 8" id="KW-0472">Membrane</keyword>
<dbReference type="EMBL" id="SNZP01000002">
    <property type="protein sequence ID" value="TDR82108.1"/>
    <property type="molecule type" value="Genomic_DNA"/>
</dbReference>
<evidence type="ECO:0000313" key="11">
    <source>
        <dbReference type="Proteomes" id="UP000295611"/>
    </source>
</evidence>
<proteinExistence type="predicted"/>
<evidence type="ECO:0000256" key="7">
    <source>
        <dbReference type="ARBA" id="ARBA00023136"/>
    </source>
</evidence>
<reference evidence="10 11" key="1">
    <citation type="submission" date="2019-03" db="EMBL/GenBank/DDBJ databases">
        <title>Genomic Encyclopedia of Type Strains, Phase III (KMG-III): the genomes of soil and plant-associated and newly described type strains.</title>
        <authorList>
            <person name="Whitman W."/>
        </authorList>
    </citation>
    <scope>NUCLEOTIDE SEQUENCE [LARGE SCALE GENOMIC DNA]</scope>
    <source>
        <strain evidence="10 11">CECT 8976</strain>
    </source>
</reference>
<feature type="transmembrane region" description="Helical" evidence="8">
    <location>
        <begin position="296"/>
        <end position="314"/>
    </location>
</feature>
<keyword evidence="11" id="KW-1185">Reference proteome</keyword>
<evidence type="ECO:0000256" key="4">
    <source>
        <dbReference type="ARBA" id="ARBA00022519"/>
    </source>
</evidence>